<dbReference type="Pfam" id="PF22692">
    <property type="entry name" value="LlgE_F_G_D1"/>
    <property type="match status" value="1"/>
</dbReference>
<evidence type="ECO:0000259" key="7">
    <source>
        <dbReference type="Pfam" id="PF22692"/>
    </source>
</evidence>
<dbReference type="SUPFAM" id="SSF117143">
    <property type="entry name" value="Flagellar hook protein flgE"/>
    <property type="match status" value="1"/>
</dbReference>
<keyword evidence="8" id="KW-0282">Flagellum</keyword>
<dbReference type="PANTHER" id="PTHR30435:SF1">
    <property type="entry name" value="FLAGELLAR HOOK PROTEIN FLGE"/>
    <property type="match status" value="1"/>
</dbReference>
<dbReference type="GO" id="GO:0005829">
    <property type="term" value="C:cytosol"/>
    <property type="evidence" value="ECO:0007669"/>
    <property type="project" value="TreeGrafter"/>
</dbReference>
<feature type="domain" description="Flagellar basal-body/hook protein C-terminal" evidence="6">
    <location>
        <begin position="266"/>
        <end position="310"/>
    </location>
</feature>
<evidence type="ECO:0000313" key="8">
    <source>
        <dbReference type="EMBL" id="MSS37381.1"/>
    </source>
</evidence>
<comment type="function">
    <text evidence="4">A flexible structure which links the flagellar filament to the drive apparatus in the basal body.</text>
</comment>
<accession>A0A7X2NM11</accession>
<reference evidence="8 9" key="1">
    <citation type="submission" date="2019-08" db="EMBL/GenBank/DDBJ databases">
        <title>In-depth cultivation of the pig gut microbiome towards novel bacterial diversity and tailored functional studies.</title>
        <authorList>
            <person name="Wylensek D."/>
            <person name="Hitch T.C.A."/>
            <person name="Clavel T."/>
        </authorList>
    </citation>
    <scope>NUCLEOTIDE SEQUENCE [LARGE SCALE GENOMIC DNA]</scope>
    <source>
        <strain evidence="8 9">WCA-389-WT-23D1</strain>
    </source>
</reference>
<proteinExistence type="inferred from homology"/>
<dbReference type="InterPro" id="IPR053967">
    <property type="entry name" value="LlgE_F_G-like_D1"/>
</dbReference>
<evidence type="ECO:0000313" key="9">
    <source>
        <dbReference type="Proteomes" id="UP000429958"/>
    </source>
</evidence>
<gene>
    <name evidence="8" type="ORF">FYJ39_12535</name>
</gene>
<organism evidence="8 9">
    <name type="scientific">Clostridium porci</name>
    <dbReference type="NCBI Taxonomy" id="2605778"/>
    <lineage>
        <taxon>Bacteria</taxon>
        <taxon>Bacillati</taxon>
        <taxon>Bacillota</taxon>
        <taxon>Clostridia</taxon>
        <taxon>Eubacteriales</taxon>
        <taxon>Clostridiaceae</taxon>
        <taxon>Clostridium</taxon>
    </lineage>
</organism>
<evidence type="ECO:0000259" key="5">
    <source>
        <dbReference type="Pfam" id="PF00460"/>
    </source>
</evidence>
<dbReference type="RefSeq" id="WP_154472807.1">
    <property type="nucleotide sequence ID" value="NZ_DBEWUL010000134.1"/>
</dbReference>
<dbReference type="InterPro" id="IPR010930">
    <property type="entry name" value="Flg_bb/hook_C_dom"/>
</dbReference>
<sequence>MLRSMDSAVAGLRAHQNKMDVIGNNISNVNTFGFKSQTYSFKEAMYQTSTASTGGVVRDTTSAGGTNAAQYGYGTMMGSIAMDMTSSTPSYVGGFNACIDGEGFFITKAVVGPDAGYGVDKMKASGFDYTRVGQFQIDSNGYLVDANKNFVYGFRRRADDTDAKPLEDNLKPLKVPKDLNFAYDGDALQLKDVQVNSAGEVTGTVVSTDAAQDGKTVSLGKVAIATFQNPNGLTKSGGGYYNASDSDNTGASSATIPGGSTSMLMTGYLEASNVDLAKEFSEMITTQRGFQANSKIITVSDEMLADLVNMKR</sequence>
<dbReference type="PANTHER" id="PTHR30435">
    <property type="entry name" value="FLAGELLAR PROTEIN"/>
    <property type="match status" value="1"/>
</dbReference>
<dbReference type="Pfam" id="PF00460">
    <property type="entry name" value="Flg_bb_rod"/>
    <property type="match status" value="1"/>
</dbReference>
<dbReference type="GO" id="GO:0009424">
    <property type="term" value="C:bacterial-type flagellum hook"/>
    <property type="evidence" value="ECO:0007669"/>
    <property type="project" value="TreeGrafter"/>
</dbReference>
<keyword evidence="9" id="KW-1185">Reference proteome</keyword>
<evidence type="ECO:0000256" key="1">
    <source>
        <dbReference type="ARBA" id="ARBA00004117"/>
    </source>
</evidence>
<dbReference type="EMBL" id="VUMD01000010">
    <property type="protein sequence ID" value="MSS37381.1"/>
    <property type="molecule type" value="Genomic_DNA"/>
</dbReference>
<dbReference type="Pfam" id="PF06429">
    <property type="entry name" value="Flg_bbr_C"/>
    <property type="match status" value="1"/>
</dbReference>
<dbReference type="GO" id="GO:0009425">
    <property type="term" value="C:bacterial-type flagellum basal body"/>
    <property type="evidence" value="ECO:0007669"/>
    <property type="project" value="UniProtKB-SubCell"/>
</dbReference>
<dbReference type="GO" id="GO:0071978">
    <property type="term" value="P:bacterial-type flagellum-dependent swarming motility"/>
    <property type="evidence" value="ECO:0007669"/>
    <property type="project" value="TreeGrafter"/>
</dbReference>
<dbReference type="Proteomes" id="UP000429958">
    <property type="component" value="Unassembled WGS sequence"/>
</dbReference>
<dbReference type="InterPro" id="IPR020013">
    <property type="entry name" value="Flagellar_FlgE/F/G"/>
</dbReference>
<dbReference type="NCBIfam" id="TIGR03506">
    <property type="entry name" value="FlgEFG_subfam"/>
    <property type="match status" value="2"/>
</dbReference>
<evidence type="ECO:0000256" key="4">
    <source>
        <dbReference type="RuleBase" id="RU362116"/>
    </source>
</evidence>
<evidence type="ECO:0000256" key="2">
    <source>
        <dbReference type="ARBA" id="ARBA00009677"/>
    </source>
</evidence>
<feature type="domain" description="Flagellar hook protein FlgE/F/G-like D1" evidence="7">
    <location>
        <begin position="126"/>
        <end position="202"/>
    </location>
</feature>
<comment type="similarity">
    <text evidence="2 4">Belongs to the flagella basal body rod proteins family.</text>
</comment>
<keyword evidence="3 4" id="KW-0975">Bacterial flagellum</keyword>
<keyword evidence="8" id="KW-0966">Cell projection</keyword>
<comment type="subcellular location">
    <subcellularLocation>
        <location evidence="1 4">Bacterial flagellum basal body</location>
    </subcellularLocation>
</comment>
<dbReference type="InterPro" id="IPR001444">
    <property type="entry name" value="Flag_bb_rod_N"/>
</dbReference>
<protein>
    <recommendedName>
        <fullName evidence="4">Flagellar hook protein FlgE</fullName>
    </recommendedName>
</protein>
<dbReference type="InterPro" id="IPR037925">
    <property type="entry name" value="FlgE/F/G-like"/>
</dbReference>
<keyword evidence="8" id="KW-0969">Cilium</keyword>
<feature type="domain" description="Flagellar basal body rod protein N-terminal" evidence="5">
    <location>
        <begin position="5"/>
        <end position="35"/>
    </location>
</feature>
<name>A0A7X2NM11_9CLOT</name>
<evidence type="ECO:0000256" key="3">
    <source>
        <dbReference type="ARBA" id="ARBA00023143"/>
    </source>
</evidence>
<evidence type="ECO:0000259" key="6">
    <source>
        <dbReference type="Pfam" id="PF06429"/>
    </source>
</evidence>
<dbReference type="AlphaFoldDB" id="A0A7X2NM11"/>
<comment type="caution">
    <text evidence="8">The sequence shown here is derived from an EMBL/GenBank/DDBJ whole genome shotgun (WGS) entry which is preliminary data.</text>
</comment>